<name>A0AAV5RY97_MAUHU</name>
<accession>A0AAV5RY97</accession>
<feature type="topological domain" description="Lumenal" evidence="8">
    <location>
        <position position="279"/>
    </location>
</feature>
<feature type="region of interest" description="Disordered" evidence="9">
    <location>
        <begin position="1"/>
        <end position="86"/>
    </location>
</feature>
<feature type="topological domain" description="Cytoplasmic" evidence="8">
    <location>
        <begin position="211"/>
        <end position="257"/>
    </location>
</feature>
<keyword evidence="6 8" id="KW-0333">Golgi apparatus</keyword>
<dbReference type="AlphaFoldDB" id="A0AAV5RY97"/>
<dbReference type="EMBL" id="BTGD01000008">
    <property type="protein sequence ID" value="GMM56327.1"/>
    <property type="molecule type" value="Genomic_DNA"/>
</dbReference>
<feature type="transmembrane region" description="Helical" evidence="10">
    <location>
        <begin position="255"/>
        <end position="276"/>
    </location>
</feature>
<keyword evidence="5 8" id="KW-1133">Transmembrane helix</keyword>
<dbReference type="GO" id="GO:0005789">
    <property type="term" value="C:endoplasmic reticulum membrane"/>
    <property type="evidence" value="ECO:0007669"/>
    <property type="project" value="UniProtKB-SubCell"/>
</dbReference>
<evidence type="ECO:0000256" key="7">
    <source>
        <dbReference type="ARBA" id="ARBA00023136"/>
    </source>
</evidence>
<feature type="compositionally biased region" description="Basic and acidic residues" evidence="9">
    <location>
        <begin position="1"/>
        <end position="10"/>
    </location>
</feature>
<keyword evidence="3 8" id="KW-0256">Endoplasmic reticulum</keyword>
<organism evidence="11 12">
    <name type="scientific">Maudiozyma humilis</name>
    <name type="common">Sour dough yeast</name>
    <name type="synonym">Kazachstania humilis</name>
    <dbReference type="NCBI Taxonomy" id="51915"/>
    <lineage>
        <taxon>Eukaryota</taxon>
        <taxon>Fungi</taxon>
        <taxon>Dikarya</taxon>
        <taxon>Ascomycota</taxon>
        <taxon>Saccharomycotina</taxon>
        <taxon>Saccharomycetes</taxon>
        <taxon>Saccharomycetales</taxon>
        <taxon>Saccharomycetaceae</taxon>
        <taxon>Maudiozyma</taxon>
    </lineage>
</organism>
<feature type="compositionally biased region" description="Polar residues" evidence="9">
    <location>
        <begin position="73"/>
        <end position="86"/>
    </location>
</feature>
<evidence type="ECO:0000256" key="8">
    <source>
        <dbReference type="HAMAP-Rule" id="MF_03114"/>
    </source>
</evidence>
<evidence type="ECO:0000256" key="10">
    <source>
        <dbReference type="SAM" id="Phobius"/>
    </source>
</evidence>
<comment type="caution">
    <text evidence="8">Lacks conserved residue(s) required for the propagation of feature annotation.</text>
</comment>
<dbReference type="HAMAP" id="MF_03114">
    <property type="entry name" value="Get2"/>
    <property type="match status" value="1"/>
</dbReference>
<evidence type="ECO:0000256" key="6">
    <source>
        <dbReference type="ARBA" id="ARBA00023034"/>
    </source>
</evidence>
<comment type="similarity">
    <text evidence="8">Belongs to the GET2 family.</text>
</comment>
<feature type="topological domain" description="Cytoplasmic" evidence="8">
    <location>
        <begin position="1"/>
        <end position="147"/>
    </location>
</feature>
<comment type="subunit">
    <text evidence="8">Component of the Golgi to ER traffic (GET) complex, which is composed of GET1, GET2 and GET3. Within the complex, GET1 and GET2 form a heterotetramer which is stabilized by phosphatidylinositol binding and which binds to the GET3 homodimer.</text>
</comment>
<dbReference type="GO" id="GO:0000139">
    <property type="term" value="C:Golgi membrane"/>
    <property type="evidence" value="ECO:0007669"/>
    <property type="project" value="UniProtKB-SubCell"/>
</dbReference>
<reference evidence="11 12" key="1">
    <citation type="journal article" date="2023" name="Elife">
        <title>Identification of key yeast species and microbe-microbe interactions impacting larval growth of Drosophila in the wild.</title>
        <authorList>
            <person name="Mure A."/>
            <person name="Sugiura Y."/>
            <person name="Maeda R."/>
            <person name="Honda K."/>
            <person name="Sakurai N."/>
            <person name="Takahashi Y."/>
            <person name="Watada M."/>
            <person name="Katoh T."/>
            <person name="Gotoh A."/>
            <person name="Gotoh Y."/>
            <person name="Taniguchi I."/>
            <person name="Nakamura K."/>
            <person name="Hayashi T."/>
            <person name="Katayama T."/>
            <person name="Uemura T."/>
            <person name="Hattori Y."/>
        </authorList>
    </citation>
    <scope>NUCLEOTIDE SEQUENCE [LARGE SCALE GENOMIC DNA]</scope>
    <source>
        <strain evidence="11 12">KH-74</strain>
    </source>
</reference>
<dbReference type="Proteomes" id="UP001377567">
    <property type="component" value="Unassembled WGS sequence"/>
</dbReference>
<feature type="compositionally biased region" description="Basic residues" evidence="9">
    <location>
        <begin position="11"/>
        <end position="20"/>
    </location>
</feature>
<evidence type="ECO:0000256" key="1">
    <source>
        <dbReference type="ARBA" id="ARBA00022448"/>
    </source>
</evidence>
<keyword evidence="4 8" id="KW-0931">ER-Golgi transport</keyword>
<evidence type="ECO:0000256" key="2">
    <source>
        <dbReference type="ARBA" id="ARBA00022692"/>
    </source>
</evidence>
<keyword evidence="12" id="KW-1185">Reference proteome</keyword>
<proteinExistence type="inferred from homology"/>
<keyword evidence="2 8" id="KW-0812">Transmembrane</keyword>
<gene>
    <name evidence="8" type="primary">GET2</name>
    <name evidence="11" type="ORF">DAKH74_029430</name>
</gene>
<dbReference type="GO" id="GO:0043529">
    <property type="term" value="C:GET complex"/>
    <property type="evidence" value="ECO:0007669"/>
    <property type="project" value="UniProtKB-UniRule"/>
</dbReference>
<protein>
    <recommendedName>
        <fullName evidence="8">Golgi to ER traffic protein 2</fullName>
    </recommendedName>
</protein>
<evidence type="ECO:0000256" key="5">
    <source>
        <dbReference type="ARBA" id="ARBA00022989"/>
    </source>
</evidence>
<dbReference type="PANTHER" id="PTHR28263:SF1">
    <property type="entry name" value="GOLGI TO ER TRAFFIC PROTEIN 2"/>
    <property type="match status" value="1"/>
</dbReference>
<evidence type="ECO:0000256" key="3">
    <source>
        <dbReference type="ARBA" id="ARBA00022824"/>
    </source>
</evidence>
<evidence type="ECO:0000256" key="4">
    <source>
        <dbReference type="ARBA" id="ARBA00022892"/>
    </source>
</evidence>
<dbReference type="InterPro" id="IPR028143">
    <property type="entry name" value="Get2/sif1"/>
</dbReference>
<evidence type="ECO:0000313" key="12">
    <source>
        <dbReference type="Proteomes" id="UP001377567"/>
    </source>
</evidence>
<dbReference type="PANTHER" id="PTHR28263">
    <property type="entry name" value="GOLGI TO ER TRAFFIC PROTEIN 2"/>
    <property type="match status" value="1"/>
</dbReference>
<comment type="subcellular location">
    <subcellularLocation>
        <location evidence="8">Endoplasmic reticulum membrane</location>
        <topology evidence="8">Multi-pass membrane protein</topology>
    </subcellularLocation>
    <subcellularLocation>
        <location evidence="8">Golgi apparatus membrane</location>
        <topology evidence="8">Multi-pass membrane protein</topology>
    </subcellularLocation>
</comment>
<evidence type="ECO:0000313" key="11">
    <source>
        <dbReference type="EMBL" id="GMM56327.1"/>
    </source>
</evidence>
<dbReference type="GO" id="GO:0006890">
    <property type="term" value="P:retrograde vesicle-mediated transport, Golgi to endoplasmic reticulum"/>
    <property type="evidence" value="ECO:0007669"/>
    <property type="project" value="TreeGrafter"/>
</dbReference>
<comment type="caution">
    <text evidence="11">The sequence shown here is derived from an EMBL/GenBank/DDBJ whole genome shotgun (WGS) entry which is preliminary data.</text>
</comment>
<feature type="compositionally biased region" description="Polar residues" evidence="9">
    <location>
        <begin position="25"/>
        <end position="46"/>
    </location>
</feature>
<dbReference type="InterPro" id="IPR014802">
    <property type="entry name" value="GET2"/>
</dbReference>
<keyword evidence="7 8" id="KW-0472">Membrane</keyword>
<sequence length="279" mass="30824">MSTLTEAEKRKLLRERRQKKFANGGASSRLNKITGQSDSHLNTDSPLDNPKNEPVLESVPVAKSAPIAETNEVEQPQTTTESENDPQVQLLKQLASMQNEGADSTPDLFSLLGSMQKGADGKEGVDPVMEAPVDPVLLNYHNYLVNRLKAWTILLKWIILLPYLYVITRGAETNICPSSGPLGNLCDPSNFFMVFTSFEIVATSVYYQKLQTIEKNNKVNTLDSNSKIIKIVSMVPEGLLPITNIKGKVVLLMQYWDVLSVFIGDVCLVLIAFGLLKAL</sequence>
<dbReference type="Pfam" id="PF08690">
    <property type="entry name" value="GET2"/>
    <property type="match status" value="1"/>
</dbReference>
<keyword evidence="1 8" id="KW-0813">Transport</keyword>
<dbReference type="GO" id="GO:0045048">
    <property type="term" value="P:protein insertion into ER membrane"/>
    <property type="evidence" value="ECO:0007669"/>
    <property type="project" value="UniProtKB-UniRule"/>
</dbReference>
<evidence type="ECO:0000256" key="9">
    <source>
        <dbReference type="SAM" id="MobiDB-lite"/>
    </source>
</evidence>
<comment type="function">
    <text evidence="8">Required for the post-translational delivery of tail-anchored (TA) proteins to the endoplasmic reticulum. Together with GET1, acts as a membrane receptor for soluble GET3, which recognizes and selectively binds the transmembrane domain of TA proteins in the cytosol. The GET complex cooperates with the HDEL receptor ERD2 to mediate the ATP-dependent retrieval of resident ER proteins that contain a C-terminal H-D-E-L retention signal from the Golgi to the ER.</text>
</comment>